<gene>
    <name evidence="2" type="ORF">NDU88_005149</name>
</gene>
<reference evidence="2" key="1">
    <citation type="journal article" date="2022" name="bioRxiv">
        <title>Sequencing and chromosome-scale assembly of the giantPleurodeles waltlgenome.</title>
        <authorList>
            <person name="Brown T."/>
            <person name="Elewa A."/>
            <person name="Iarovenko S."/>
            <person name="Subramanian E."/>
            <person name="Araus A.J."/>
            <person name="Petzold A."/>
            <person name="Susuki M."/>
            <person name="Suzuki K.-i.T."/>
            <person name="Hayashi T."/>
            <person name="Toyoda A."/>
            <person name="Oliveira C."/>
            <person name="Osipova E."/>
            <person name="Leigh N.D."/>
            <person name="Simon A."/>
            <person name="Yun M.H."/>
        </authorList>
    </citation>
    <scope>NUCLEOTIDE SEQUENCE</scope>
    <source>
        <strain evidence="2">20211129_DDA</strain>
        <tissue evidence="2">Liver</tissue>
    </source>
</reference>
<accession>A0AAV7PEP4</accession>
<organism evidence="2 3">
    <name type="scientific">Pleurodeles waltl</name>
    <name type="common">Iberian ribbed newt</name>
    <dbReference type="NCBI Taxonomy" id="8319"/>
    <lineage>
        <taxon>Eukaryota</taxon>
        <taxon>Metazoa</taxon>
        <taxon>Chordata</taxon>
        <taxon>Craniata</taxon>
        <taxon>Vertebrata</taxon>
        <taxon>Euteleostomi</taxon>
        <taxon>Amphibia</taxon>
        <taxon>Batrachia</taxon>
        <taxon>Caudata</taxon>
        <taxon>Salamandroidea</taxon>
        <taxon>Salamandridae</taxon>
        <taxon>Pleurodelinae</taxon>
        <taxon>Pleurodeles</taxon>
    </lineage>
</organism>
<dbReference type="AlphaFoldDB" id="A0AAV7PEP4"/>
<dbReference type="EMBL" id="JANPWB010000011">
    <property type="protein sequence ID" value="KAJ1126743.1"/>
    <property type="molecule type" value="Genomic_DNA"/>
</dbReference>
<evidence type="ECO:0000313" key="2">
    <source>
        <dbReference type="EMBL" id="KAJ1126743.1"/>
    </source>
</evidence>
<name>A0AAV7PEP4_PLEWA</name>
<sequence length="105" mass="11162">MAAKECWIRSASKTGEGDVKKLPRSVDCYPRPHSHPATGSDTAVGSSSSGSTSTLPLSKHLPANDKDSATPYLTALQQKKRPTTVAYCGLEAGDSRRFLPERSAS</sequence>
<evidence type="ECO:0000313" key="3">
    <source>
        <dbReference type="Proteomes" id="UP001066276"/>
    </source>
</evidence>
<protein>
    <submittedName>
        <fullName evidence="2">Uncharacterized protein</fullName>
    </submittedName>
</protein>
<keyword evidence="3" id="KW-1185">Reference proteome</keyword>
<comment type="caution">
    <text evidence="2">The sequence shown here is derived from an EMBL/GenBank/DDBJ whole genome shotgun (WGS) entry which is preliminary data.</text>
</comment>
<evidence type="ECO:0000256" key="1">
    <source>
        <dbReference type="SAM" id="MobiDB-lite"/>
    </source>
</evidence>
<proteinExistence type="predicted"/>
<dbReference type="Proteomes" id="UP001066276">
    <property type="component" value="Chromosome 7"/>
</dbReference>
<feature type="compositionally biased region" description="Low complexity" evidence="1">
    <location>
        <begin position="38"/>
        <end position="54"/>
    </location>
</feature>
<feature type="region of interest" description="Disordered" evidence="1">
    <location>
        <begin position="1"/>
        <end position="70"/>
    </location>
</feature>